<dbReference type="GO" id="GO:0005886">
    <property type="term" value="C:plasma membrane"/>
    <property type="evidence" value="ECO:0007669"/>
    <property type="project" value="UniProtKB-SubCell"/>
</dbReference>
<evidence type="ECO:0000313" key="8">
    <source>
        <dbReference type="EMBL" id="APT93634.1"/>
    </source>
</evidence>
<sequence>MSELRLLPAALAAWLVLLLPVPGNLVALAVGAAVAWGLGQRGQAVLIPGVGLATIIRAAVVPAPSTTVTATPRRLSSGQWAVPLGPDTKFFDHLPAGAVKGSHYINGSFAPPTGWSGFAHEVSTSFAQAVTATVGPSSQGLIPGMVLGDTSLQTQAEREMFISTGLSHLSAVSGANISLVTTAAFICMRLLGASPRLQVAGAVAAMAVFVGLVGPEPSVMRASVTGLVGLAAVVASARMQPIHALSLGVIALLMLRPGLAGDFGFALSVAATAGIVVAFPYLYRALAPVRLPDILTRALAVAIAADAATIPIVAAMTGQVSVVAVLANILVAPATAPVTILGLMAVIAAPLGLATPLLHAVEPFTWWIYHVAQWAAGLNVTTVVASPVAVVLAYGWVFRLLRHPRWVLAAAVVGLVVLCVPRGQPARLDTVVAIVSEEQARDVPGVDAYVISSPGPPNARPVRTPGGIPVLYPQRDGPVRVMADGTQRGRFGAR</sequence>
<dbReference type="STRING" id="161895.CPHO_03350"/>
<dbReference type="EMBL" id="CP009249">
    <property type="protein sequence ID" value="APT93634.1"/>
    <property type="molecule type" value="Genomic_DNA"/>
</dbReference>
<dbReference type="Pfam" id="PF03772">
    <property type="entry name" value="Competence"/>
    <property type="match status" value="1"/>
</dbReference>
<dbReference type="OrthoDB" id="7177610at2"/>
<evidence type="ECO:0000313" key="9">
    <source>
        <dbReference type="Proteomes" id="UP000185491"/>
    </source>
</evidence>
<keyword evidence="4 6" id="KW-1133">Transmembrane helix</keyword>
<dbReference type="PANTHER" id="PTHR30619:SF7">
    <property type="entry name" value="BETA-LACTAMASE DOMAIN PROTEIN"/>
    <property type="match status" value="1"/>
</dbReference>
<feature type="transmembrane region" description="Helical" evidence="6">
    <location>
        <begin position="322"/>
        <end position="353"/>
    </location>
</feature>
<accession>A0A1L7D666</accession>
<keyword evidence="9" id="KW-1185">Reference proteome</keyword>
<dbReference type="PANTHER" id="PTHR30619">
    <property type="entry name" value="DNA INTERNALIZATION/COMPETENCE PROTEIN COMEC/REC2"/>
    <property type="match status" value="1"/>
</dbReference>
<dbReference type="KEGG" id="cpho:CPHO_03350"/>
<feature type="domain" description="ComEC/Rec2-related protein" evidence="7">
    <location>
        <begin position="145"/>
        <end position="399"/>
    </location>
</feature>
<dbReference type="NCBIfam" id="TIGR00360">
    <property type="entry name" value="ComEC_N-term"/>
    <property type="match status" value="1"/>
</dbReference>
<feature type="transmembrane region" description="Helical" evidence="6">
    <location>
        <begin position="197"/>
        <end position="213"/>
    </location>
</feature>
<proteinExistence type="predicted"/>
<keyword evidence="3 6" id="KW-0812">Transmembrane</keyword>
<dbReference type="InterPro" id="IPR052159">
    <property type="entry name" value="Competence_DNA_uptake"/>
</dbReference>
<reference evidence="8 9" key="1">
    <citation type="submission" date="2014-08" db="EMBL/GenBank/DDBJ databases">
        <title>Complete genome sequence of Corynebacterium phocae M408/89/1(T)(=DSM 44612(T)), isolated from the common seal (Phoca vitulina).</title>
        <authorList>
            <person name="Ruckert C."/>
            <person name="Albersmeier A."/>
            <person name="Winkler A."/>
            <person name="Kalinowski J."/>
        </authorList>
    </citation>
    <scope>NUCLEOTIDE SEQUENCE [LARGE SCALE GENOMIC DNA]</scope>
    <source>
        <strain evidence="8 9">M408/89/1</strain>
    </source>
</reference>
<dbReference type="AlphaFoldDB" id="A0A1L7D666"/>
<keyword evidence="5 6" id="KW-0472">Membrane</keyword>
<gene>
    <name evidence="8" type="ORF">CPHO_03350</name>
</gene>
<name>A0A1L7D666_9CORY</name>
<evidence type="ECO:0000259" key="7">
    <source>
        <dbReference type="Pfam" id="PF03772"/>
    </source>
</evidence>
<comment type="subcellular location">
    <subcellularLocation>
        <location evidence="1">Cell membrane</location>
        <topology evidence="1">Multi-pass membrane protein</topology>
    </subcellularLocation>
</comment>
<evidence type="ECO:0000256" key="1">
    <source>
        <dbReference type="ARBA" id="ARBA00004651"/>
    </source>
</evidence>
<evidence type="ECO:0000256" key="5">
    <source>
        <dbReference type="ARBA" id="ARBA00023136"/>
    </source>
</evidence>
<keyword evidence="2" id="KW-1003">Cell membrane</keyword>
<organism evidence="8 9">
    <name type="scientific">Corynebacterium phocae</name>
    <dbReference type="NCBI Taxonomy" id="161895"/>
    <lineage>
        <taxon>Bacteria</taxon>
        <taxon>Bacillati</taxon>
        <taxon>Actinomycetota</taxon>
        <taxon>Actinomycetes</taxon>
        <taxon>Mycobacteriales</taxon>
        <taxon>Corynebacteriaceae</taxon>
        <taxon>Corynebacterium</taxon>
    </lineage>
</organism>
<dbReference type="Proteomes" id="UP000185491">
    <property type="component" value="Chromosome"/>
</dbReference>
<evidence type="ECO:0000256" key="6">
    <source>
        <dbReference type="SAM" id="Phobius"/>
    </source>
</evidence>
<feature type="transmembrane region" description="Helical" evidence="6">
    <location>
        <begin position="265"/>
        <end position="283"/>
    </location>
</feature>
<feature type="transmembrane region" description="Helical" evidence="6">
    <location>
        <begin position="374"/>
        <end position="397"/>
    </location>
</feature>
<evidence type="ECO:0000256" key="3">
    <source>
        <dbReference type="ARBA" id="ARBA00022692"/>
    </source>
</evidence>
<evidence type="ECO:0000256" key="2">
    <source>
        <dbReference type="ARBA" id="ARBA00022475"/>
    </source>
</evidence>
<evidence type="ECO:0000256" key="4">
    <source>
        <dbReference type="ARBA" id="ARBA00022989"/>
    </source>
</evidence>
<feature type="transmembrane region" description="Helical" evidence="6">
    <location>
        <begin position="169"/>
        <end position="190"/>
    </location>
</feature>
<protein>
    <recommendedName>
        <fullName evidence="7">ComEC/Rec2-related protein domain-containing protein</fullName>
    </recommendedName>
</protein>
<dbReference type="InterPro" id="IPR004477">
    <property type="entry name" value="ComEC_N"/>
</dbReference>